<gene>
    <name evidence="1" type="ORF">BGL_2c03440</name>
</gene>
<dbReference type="InterPro" id="IPR008318">
    <property type="entry name" value="UCP030820"/>
</dbReference>
<dbReference type="AlphaFoldDB" id="A0A0B6S559"/>
<accession>A0A0B6S559</accession>
<dbReference type="Pfam" id="PF06073">
    <property type="entry name" value="DUF934"/>
    <property type="match status" value="1"/>
</dbReference>
<dbReference type="EMBL" id="CP002581">
    <property type="protein sequence ID" value="AJK48440.1"/>
    <property type="molecule type" value="Genomic_DNA"/>
</dbReference>
<name>A0A0B6S559_BURPL</name>
<dbReference type="RefSeq" id="WP_042627080.1">
    <property type="nucleotide sequence ID" value="NZ_BSTO01000012.1"/>
</dbReference>
<reference evidence="1 2" key="2">
    <citation type="journal article" date="2016" name="Appl. Microbiol. Biotechnol.">
        <title>Mutations improving production and secretion of extracellular lipase by Burkholderia glumae PG1.</title>
        <authorList>
            <person name="Knapp A."/>
            <person name="Voget S."/>
            <person name="Gao R."/>
            <person name="Zaburannyi N."/>
            <person name="Krysciak D."/>
            <person name="Breuer M."/>
            <person name="Hauer B."/>
            <person name="Streit W.R."/>
            <person name="Muller R."/>
            <person name="Daniel R."/>
            <person name="Jaeger K.E."/>
        </authorList>
    </citation>
    <scope>NUCLEOTIDE SEQUENCE [LARGE SCALE GENOMIC DNA]</scope>
    <source>
        <strain evidence="1 2">PG1</strain>
    </source>
</reference>
<sequence length="137" mass="14932">MNAPDRLRLLTADTHAADSPRAPGAVVALGNDADVIEHADAIARAARVELHFPSFTDGRAYSQAYLVRRRLGFRGDLRATGEVLADQLMLMERTGFSSAVLADGVAFDDALRQLERFPAFYQADARQAAPFRRDGDG</sequence>
<dbReference type="KEGG" id="bgp:BGL_2c03440"/>
<organism evidence="1 2">
    <name type="scientific">Burkholderia plantarii</name>
    <dbReference type="NCBI Taxonomy" id="41899"/>
    <lineage>
        <taxon>Bacteria</taxon>
        <taxon>Pseudomonadati</taxon>
        <taxon>Pseudomonadota</taxon>
        <taxon>Betaproteobacteria</taxon>
        <taxon>Burkholderiales</taxon>
        <taxon>Burkholderiaceae</taxon>
        <taxon>Burkholderia</taxon>
    </lineage>
</organism>
<reference evidence="2" key="1">
    <citation type="submission" date="2011-03" db="EMBL/GenBank/DDBJ databases">
        <authorList>
            <person name="Voget S."/>
            <person name="Streit W.R."/>
            <person name="Jaeger K.E."/>
            <person name="Daniel R."/>
        </authorList>
    </citation>
    <scope>NUCLEOTIDE SEQUENCE [LARGE SCALE GENOMIC DNA]</scope>
    <source>
        <strain evidence="2">PG1</strain>
    </source>
</reference>
<evidence type="ECO:0008006" key="3">
    <source>
        <dbReference type="Google" id="ProtNLM"/>
    </source>
</evidence>
<keyword evidence="2" id="KW-1185">Reference proteome</keyword>
<proteinExistence type="predicted"/>
<protein>
    <recommendedName>
        <fullName evidence="3">Oxidoreductase</fullName>
    </recommendedName>
</protein>
<dbReference type="KEGG" id="bpla:bpln_2g03950"/>
<dbReference type="HOGENOM" id="CLU_115811_1_0_4"/>
<dbReference type="Proteomes" id="UP000031838">
    <property type="component" value="Chromosome 2"/>
</dbReference>
<evidence type="ECO:0000313" key="1">
    <source>
        <dbReference type="EMBL" id="AJK48440.1"/>
    </source>
</evidence>
<evidence type="ECO:0000313" key="2">
    <source>
        <dbReference type="Proteomes" id="UP000031838"/>
    </source>
</evidence>